<dbReference type="Pfam" id="PF06133">
    <property type="entry name" value="Com_YlbF"/>
    <property type="match status" value="1"/>
</dbReference>
<protein>
    <submittedName>
        <fullName evidence="1">Cell fate regulator YlbF, YheA/YmcA/DUF963 family (Controls sporulation, competence, biofilm development)</fullName>
    </submittedName>
</protein>
<proteinExistence type="predicted"/>
<evidence type="ECO:0000313" key="1">
    <source>
        <dbReference type="EMBL" id="SCY98270.1"/>
    </source>
</evidence>
<evidence type="ECO:0000313" key="2">
    <source>
        <dbReference type="Proteomes" id="UP000198636"/>
    </source>
</evidence>
<dbReference type="InterPro" id="IPR023378">
    <property type="entry name" value="YheA/YmcA-like_dom_sf"/>
</dbReference>
<dbReference type="Gene3D" id="1.20.1500.10">
    <property type="entry name" value="YheA/YmcA-like"/>
    <property type="match status" value="1"/>
</dbReference>
<accession>A0A1G5KE10</accession>
<organism evidence="1 2">
    <name type="scientific">Alkaliphilus peptidifermentans DSM 18978</name>
    <dbReference type="NCBI Taxonomy" id="1120976"/>
    <lineage>
        <taxon>Bacteria</taxon>
        <taxon>Bacillati</taxon>
        <taxon>Bacillota</taxon>
        <taxon>Clostridia</taxon>
        <taxon>Peptostreptococcales</taxon>
        <taxon>Natronincolaceae</taxon>
        <taxon>Alkaliphilus</taxon>
    </lineage>
</organism>
<dbReference type="OrthoDB" id="9811402at2"/>
<dbReference type="STRING" id="1120976.SAMN03080606_03381"/>
<gene>
    <name evidence="1" type="ORF">SAMN03080606_03381</name>
</gene>
<dbReference type="AlphaFoldDB" id="A0A1G5KE10"/>
<dbReference type="SUPFAM" id="SSF158622">
    <property type="entry name" value="YheA/YmcA-like"/>
    <property type="match status" value="1"/>
</dbReference>
<dbReference type="InterPro" id="IPR010368">
    <property type="entry name" value="Com_YlbF"/>
</dbReference>
<dbReference type="RefSeq" id="WP_091545825.1">
    <property type="nucleotide sequence ID" value="NZ_FMUS01000026.1"/>
</dbReference>
<name>A0A1G5KE10_9FIRM</name>
<dbReference type="EMBL" id="FMUS01000026">
    <property type="protein sequence ID" value="SCY98270.1"/>
    <property type="molecule type" value="Genomic_DNA"/>
</dbReference>
<keyword evidence="2" id="KW-1185">Reference proteome</keyword>
<reference evidence="1 2" key="1">
    <citation type="submission" date="2016-10" db="EMBL/GenBank/DDBJ databases">
        <authorList>
            <person name="de Groot N.N."/>
        </authorList>
    </citation>
    <scope>NUCLEOTIDE SEQUENCE [LARGE SCALE GENOMIC DNA]</scope>
    <source>
        <strain evidence="1 2">DSM 18978</strain>
    </source>
</reference>
<dbReference type="Proteomes" id="UP000198636">
    <property type="component" value="Unassembled WGS sequence"/>
</dbReference>
<sequence length="115" mass="13700">MNAYDYAHQLAHALKNSEEYKTYKQLEMKLNGHPEVKKAMDDFRKRQFEIQSAQMMGQKVEEDKIEKLQELHNMLMKDQIISDFMHSEFRLTQMMSDIYKILGEALDLDFSFGQD</sequence>